<feature type="compositionally biased region" description="Low complexity" evidence="1">
    <location>
        <begin position="667"/>
        <end position="690"/>
    </location>
</feature>
<dbReference type="SUPFAM" id="SSF56112">
    <property type="entry name" value="Protein kinase-like (PK-like)"/>
    <property type="match status" value="1"/>
</dbReference>
<dbReference type="Proteomes" id="UP001431209">
    <property type="component" value="Unassembled WGS sequence"/>
</dbReference>
<dbReference type="GO" id="GO:0005524">
    <property type="term" value="F:ATP binding"/>
    <property type="evidence" value="ECO:0007669"/>
    <property type="project" value="InterPro"/>
</dbReference>
<dbReference type="PROSITE" id="PS00108">
    <property type="entry name" value="PROTEIN_KINASE_ST"/>
    <property type="match status" value="1"/>
</dbReference>
<dbReference type="GO" id="GO:0004672">
    <property type="term" value="F:protein kinase activity"/>
    <property type="evidence" value="ECO:0007669"/>
    <property type="project" value="InterPro"/>
</dbReference>
<gene>
    <name evidence="3" type="ORF">AKO1_008784</name>
</gene>
<dbReference type="InterPro" id="IPR041664">
    <property type="entry name" value="AAA_16"/>
</dbReference>
<dbReference type="Pfam" id="PF13191">
    <property type="entry name" value="AAA_16"/>
    <property type="match status" value="1"/>
</dbReference>
<keyword evidence="3" id="KW-0808">Transferase</keyword>
<keyword evidence="4" id="KW-1185">Reference proteome</keyword>
<dbReference type="AlphaFoldDB" id="A0AAW2ZI64"/>
<evidence type="ECO:0000313" key="3">
    <source>
        <dbReference type="EMBL" id="KAL0488332.1"/>
    </source>
</evidence>
<feature type="compositionally biased region" description="Basic and acidic residues" evidence="1">
    <location>
        <begin position="642"/>
        <end position="655"/>
    </location>
</feature>
<dbReference type="InterPro" id="IPR053159">
    <property type="entry name" value="Hybrid_Histidine_Kinase"/>
</dbReference>
<dbReference type="PROSITE" id="PS50011">
    <property type="entry name" value="PROTEIN_KINASE_DOM"/>
    <property type="match status" value="1"/>
</dbReference>
<dbReference type="InterPro" id="IPR011009">
    <property type="entry name" value="Kinase-like_dom_sf"/>
</dbReference>
<dbReference type="EMBL" id="JAOPGA020001434">
    <property type="protein sequence ID" value="KAL0488332.1"/>
    <property type="molecule type" value="Genomic_DNA"/>
</dbReference>
<dbReference type="Gene3D" id="1.10.510.10">
    <property type="entry name" value="Transferase(Phosphotransferase) domain 1"/>
    <property type="match status" value="1"/>
</dbReference>
<dbReference type="CDD" id="cd14014">
    <property type="entry name" value="STKc_PknB_like"/>
    <property type="match status" value="1"/>
</dbReference>
<dbReference type="InterPro" id="IPR000719">
    <property type="entry name" value="Prot_kinase_dom"/>
</dbReference>
<protein>
    <submittedName>
        <fullName evidence="3">Hybrid signal transduction histidine kinase</fullName>
    </submittedName>
</protein>
<dbReference type="SUPFAM" id="SSF52540">
    <property type="entry name" value="P-loop containing nucleoside triphosphate hydrolases"/>
    <property type="match status" value="1"/>
</dbReference>
<reference evidence="3 4" key="1">
    <citation type="submission" date="2024-03" db="EMBL/GenBank/DDBJ databases">
        <title>The Acrasis kona genome and developmental transcriptomes reveal deep origins of eukaryotic multicellular pathways.</title>
        <authorList>
            <person name="Sheikh S."/>
            <person name="Fu C.-J."/>
            <person name="Brown M.W."/>
            <person name="Baldauf S.L."/>
        </authorList>
    </citation>
    <scope>NUCLEOTIDE SEQUENCE [LARGE SCALE GENOMIC DNA]</scope>
    <source>
        <strain evidence="3 4">ATCC MYA-3509</strain>
    </source>
</reference>
<dbReference type="PANTHER" id="PTHR43642:SF1">
    <property type="entry name" value="HYBRID SIGNAL TRANSDUCTION HISTIDINE KINASE G"/>
    <property type="match status" value="1"/>
</dbReference>
<keyword evidence="3" id="KW-0418">Kinase</keyword>
<dbReference type="PANTHER" id="PTHR43642">
    <property type="entry name" value="HYBRID SIGNAL TRANSDUCTION HISTIDINE KINASE G"/>
    <property type="match status" value="1"/>
</dbReference>
<feature type="region of interest" description="Disordered" evidence="1">
    <location>
        <begin position="632"/>
        <end position="694"/>
    </location>
</feature>
<organism evidence="3 4">
    <name type="scientific">Acrasis kona</name>
    <dbReference type="NCBI Taxonomy" id="1008807"/>
    <lineage>
        <taxon>Eukaryota</taxon>
        <taxon>Discoba</taxon>
        <taxon>Heterolobosea</taxon>
        <taxon>Tetramitia</taxon>
        <taxon>Eutetramitia</taxon>
        <taxon>Acrasidae</taxon>
        <taxon>Acrasis</taxon>
    </lineage>
</organism>
<dbReference type="Pfam" id="PF00069">
    <property type="entry name" value="Pkinase"/>
    <property type="match status" value="1"/>
</dbReference>
<feature type="domain" description="Protein kinase" evidence="2">
    <location>
        <begin position="22"/>
        <end position="294"/>
    </location>
</feature>
<dbReference type="InterPro" id="IPR008271">
    <property type="entry name" value="Ser/Thr_kinase_AS"/>
</dbReference>
<sequence length="1057" mass="119879">MSDKDLEDQLVKAALNSDYELVIVHEIIHPGKLSRIFRGHARKLDSQITQKVVLKTSRKQPQHSKEVAKLRQEYDIDSPHIIQYYDFLTILNERQEYKFAAILQEDFEGEDMSLFIMRNSPLNDYTLTTLSFLDIFVQLVEGLREMHQKGVIHKDVKPGNIMIDNQRRIKFIDFGCSTKLREESQKNTQKHSKLDGTLAYMSPEQTGRMSKSIDYRTDFYSLGVSLYEMSCGQLPFQSTEAMELIHCHVARQPVPPHIISPNTPLIISNIILKLMMKNAEHRYQSSQGILYDLYTSKNILLKNGAKKLEDKDMFKLGRRDFTERFQVARALYGRTQQLRTLLEVFDSIRSGSVECVFIGGMSGTGKSILVSELQRPVSMRGGLLITGKFNQSEANNAYSAITSAMSQLIRTILLEDEEKIEVWKHKIEGALGAQTRFIMEVIPELSKIIDRDNVEVANVFGSIDNKQHFTVAFTNLIKLFSTEQSPLVIFLDDLQWCDTASLNLIQSILLDPNAKYLMLIGSYRSDEMPETHQCSIAINRICKIMDRRAHKLMLEKLTILDVHKWIVDTLNPSMNAINFESSGTNFEEAPSAKRTLPLAEFIYNRSSGNPFYVRMLLESMYEQGVFTLERHDQDAPTSYSNRMERIRCKEEKEKQPNGTLNIRASFDSDSSGDSSDYSGGSGSDYSSGDSVNSASNSRWMWDMDKVIKMRAHDDIVHLMLERIDNLQVETAEILDVASCVGDTFDTNLLMTVMNGLGVNIDLKHLMDALIPAYTSGLIYSSGGECCFAHDRVRSTFYGRQNSKKRMLIHKLVATELFKRREENSTPTSDVHSVSSHSSDSSDFDDLLGSALHHINSSRVLLLEEGLSGDDAIRYAKLNVLASISSKQSIAYESAKEFIMSGAFFFNYAEKDALWSTKNHDFGIVLYSTLADVLTLNCDVEECWNVLTVLETRCRTDYERAKAQSLMLSYYVSFNDNEQAIKHGINALKLLQINIPDDIPSIKDCCTEVVLVIHNLLKDKSIDDITFNENKEIHLNESGQSILTMSIIGKVISAFISL</sequence>
<evidence type="ECO:0000256" key="1">
    <source>
        <dbReference type="SAM" id="MobiDB-lite"/>
    </source>
</evidence>
<dbReference type="SMART" id="SM00220">
    <property type="entry name" value="S_TKc"/>
    <property type="match status" value="1"/>
</dbReference>
<evidence type="ECO:0000313" key="4">
    <source>
        <dbReference type="Proteomes" id="UP001431209"/>
    </source>
</evidence>
<name>A0AAW2ZI64_9EUKA</name>
<dbReference type="InterPro" id="IPR027417">
    <property type="entry name" value="P-loop_NTPase"/>
</dbReference>
<accession>A0AAW2ZI64</accession>
<evidence type="ECO:0000259" key="2">
    <source>
        <dbReference type="PROSITE" id="PS50011"/>
    </source>
</evidence>
<proteinExistence type="predicted"/>
<dbReference type="Gene3D" id="3.40.50.300">
    <property type="entry name" value="P-loop containing nucleotide triphosphate hydrolases"/>
    <property type="match status" value="1"/>
</dbReference>
<comment type="caution">
    <text evidence="3">The sequence shown here is derived from an EMBL/GenBank/DDBJ whole genome shotgun (WGS) entry which is preliminary data.</text>
</comment>